<protein>
    <submittedName>
        <fullName evidence="2">Uncharacterized protein</fullName>
    </submittedName>
</protein>
<dbReference type="Proteomes" id="UP000325466">
    <property type="component" value="Unassembled WGS sequence"/>
</dbReference>
<reference evidence="1 3" key="1">
    <citation type="journal article" date="2018" name="Biodegradation">
        <title>1,4-Dioxane degradation characteristics of Rhodococcus aetherivorans JCM 14343.</title>
        <authorList>
            <person name="Inoue D."/>
            <person name="Tsunoda T."/>
            <person name="Yamamoto N."/>
            <person name="Ike M."/>
            <person name="Sei K."/>
        </authorList>
    </citation>
    <scope>NUCLEOTIDE SEQUENCE [LARGE SCALE GENOMIC DNA]</scope>
    <source>
        <strain evidence="1 3">JCM 14343</strain>
    </source>
</reference>
<evidence type="ECO:0000313" key="3">
    <source>
        <dbReference type="Proteomes" id="UP000325466"/>
    </source>
</evidence>
<gene>
    <name evidence="2" type="ORF">OCS65_14495</name>
    <name evidence="1" type="ORF">RAJCM14343_1605</name>
</gene>
<evidence type="ECO:0000313" key="1">
    <source>
        <dbReference type="EMBL" id="GES36354.1"/>
    </source>
</evidence>
<reference evidence="2" key="3">
    <citation type="submission" date="2022-09" db="EMBL/GenBank/DDBJ databases">
        <title>The genome sequence of Rhodococcus aetherivorans N1.</title>
        <authorList>
            <person name="Jiang W."/>
        </authorList>
    </citation>
    <scope>NUCLEOTIDE SEQUENCE</scope>
    <source>
        <strain evidence="2">N1</strain>
    </source>
</reference>
<dbReference type="RefSeq" id="WP_043799581.1">
    <property type="nucleotide sequence ID" value="NZ_BAAAYP010000003.1"/>
</dbReference>
<keyword evidence="3" id="KW-1185">Reference proteome</keyword>
<proteinExistence type="predicted"/>
<sequence>MDWQQRWAVEGVQTGILIVRSLVAEALDEVPAGVALRDVALPEDLRCRYEQARLLLARAVTEARAIGVVVPPAAELDPDRLFRGLRPCESGRN</sequence>
<organism evidence="2 4">
    <name type="scientific">Rhodococcus aetherivorans</name>
    <dbReference type="NCBI Taxonomy" id="191292"/>
    <lineage>
        <taxon>Bacteria</taxon>
        <taxon>Bacillati</taxon>
        <taxon>Actinomycetota</taxon>
        <taxon>Actinomycetes</taxon>
        <taxon>Mycobacteriales</taxon>
        <taxon>Nocardiaceae</taxon>
        <taxon>Rhodococcus</taxon>
    </lineage>
</organism>
<dbReference type="Proteomes" id="UP001163947">
    <property type="component" value="Chromosome"/>
</dbReference>
<dbReference type="AlphaFoldDB" id="A0AA46NXY7"/>
<evidence type="ECO:0000313" key="2">
    <source>
        <dbReference type="EMBL" id="UYF91753.1"/>
    </source>
</evidence>
<dbReference type="EMBL" id="BLAH01000060">
    <property type="protein sequence ID" value="GES36354.1"/>
    <property type="molecule type" value="Genomic_DNA"/>
</dbReference>
<accession>A0AA46NXY7</accession>
<evidence type="ECO:0000313" key="4">
    <source>
        <dbReference type="Proteomes" id="UP001163947"/>
    </source>
</evidence>
<reference evidence="1" key="2">
    <citation type="submission" date="2019-10" db="EMBL/GenBank/DDBJ databases">
        <title>Draft genome sequence of Rhodococcus aetherivorans JCM 14343.</title>
        <authorList>
            <person name="Inoue D."/>
            <person name="Nakazawa M."/>
            <person name="Yamamoto N."/>
            <person name="Sei K."/>
            <person name="Ike M."/>
        </authorList>
    </citation>
    <scope>NUCLEOTIDE SEQUENCE</scope>
    <source>
        <strain evidence="1">JCM 14343</strain>
    </source>
</reference>
<dbReference type="GeneID" id="83621650"/>
<dbReference type="EMBL" id="CP106982">
    <property type="protein sequence ID" value="UYF91753.1"/>
    <property type="molecule type" value="Genomic_DNA"/>
</dbReference>
<name>A0AA46NXY7_9NOCA</name>